<evidence type="ECO:0000313" key="1">
    <source>
        <dbReference type="EMBL" id="CAE8679366.1"/>
    </source>
</evidence>
<protein>
    <recommendedName>
        <fullName evidence="3">Amidoligase enzyme</fullName>
    </recommendedName>
</protein>
<reference evidence="1" key="1">
    <citation type="submission" date="2021-02" db="EMBL/GenBank/DDBJ databases">
        <authorList>
            <person name="Dougan E. K."/>
            <person name="Rhodes N."/>
            <person name="Thang M."/>
            <person name="Chan C."/>
        </authorList>
    </citation>
    <scope>NUCLEOTIDE SEQUENCE</scope>
</reference>
<accession>A0A813JKF9</accession>
<sequence length="410" mass="46772">MLHLRHARHRFRPVLHPHPKSRPVGTLPLAACGSTGLWASRRFGIELECYIPNKSRPLDVAQDLAQLAGVHVVTRNPGNESRRTSFSPEGHRYWFSDPKLRSCMTSWVVQEDSSLSDFDVGLPVEISSPELPYHQAADRVRGMSNALQSIDARITRTFGYHVHLDARRTTSDEIQQFAVLFQKQQPLLFAAVPPSRRDNKYCLPLEQRRVLFFQQKPRWFLKRALNPNGKNHAANLPCQGRDCNTIEIRLHSGTVEAWKILLWAKLFLQLFQRVSMGMIRHCSPLQLLNLLVDADVRRHILRRAIHFAGKFPNEDLEELPWLRQAAATSADSRLDWFEYECTSCGDWFPSELKLMKICRTCSTRRSVGGHGVQAIPPRGWPINVCSSCDKLFPSKVLFCGKACECRTCAA</sequence>
<dbReference type="PANTHER" id="PTHR36847:SF1">
    <property type="entry name" value="AMIDOLIGASE ENZYME"/>
    <property type="match status" value="1"/>
</dbReference>
<evidence type="ECO:0000313" key="2">
    <source>
        <dbReference type="Proteomes" id="UP000626109"/>
    </source>
</evidence>
<organism evidence="1 2">
    <name type="scientific">Polarella glacialis</name>
    <name type="common">Dinoflagellate</name>
    <dbReference type="NCBI Taxonomy" id="89957"/>
    <lineage>
        <taxon>Eukaryota</taxon>
        <taxon>Sar</taxon>
        <taxon>Alveolata</taxon>
        <taxon>Dinophyceae</taxon>
        <taxon>Suessiales</taxon>
        <taxon>Suessiaceae</taxon>
        <taxon>Polarella</taxon>
    </lineage>
</organism>
<proteinExistence type="predicted"/>
<dbReference type="PANTHER" id="PTHR36847">
    <property type="entry name" value="AMIDOLIGASE ENZYME"/>
    <property type="match status" value="1"/>
</dbReference>
<dbReference type="Pfam" id="PF12224">
    <property type="entry name" value="Amidoligase_2"/>
    <property type="match status" value="1"/>
</dbReference>
<evidence type="ECO:0008006" key="3">
    <source>
        <dbReference type="Google" id="ProtNLM"/>
    </source>
</evidence>
<dbReference type="EMBL" id="CAJNNW010025761">
    <property type="protein sequence ID" value="CAE8679366.1"/>
    <property type="molecule type" value="Genomic_DNA"/>
</dbReference>
<name>A0A813JKF9_POLGL</name>
<dbReference type="Proteomes" id="UP000626109">
    <property type="component" value="Unassembled WGS sequence"/>
</dbReference>
<gene>
    <name evidence="1" type="ORF">PGLA2088_LOCUS21324</name>
</gene>
<comment type="caution">
    <text evidence="1">The sequence shown here is derived from an EMBL/GenBank/DDBJ whole genome shotgun (WGS) entry which is preliminary data.</text>
</comment>
<dbReference type="AlphaFoldDB" id="A0A813JKF9"/>
<dbReference type="InterPro" id="IPR022025">
    <property type="entry name" value="Amidoligase_2"/>
</dbReference>